<dbReference type="InterPro" id="IPR000092">
    <property type="entry name" value="Polyprenyl_synt"/>
</dbReference>
<reference evidence="8 9" key="1">
    <citation type="submission" date="2019-01" db="EMBL/GenBank/DDBJ databases">
        <title>Lacunisphaera sp. strain TWA-58.</title>
        <authorList>
            <person name="Chen W.-M."/>
        </authorList>
    </citation>
    <scope>NUCLEOTIDE SEQUENCE [LARGE SCALE GENOMIC DNA]</scope>
    <source>
        <strain evidence="8 9">TWA-58</strain>
    </source>
</reference>
<keyword evidence="6" id="KW-0414">Isoprene biosynthesis</keyword>
<dbReference type="GO" id="GO:0046872">
    <property type="term" value="F:metal ion binding"/>
    <property type="evidence" value="ECO:0007669"/>
    <property type="project" value="UniProtKB-KW"/>
</dbReference>
<dbReference type="PANTHER" id="PTHR43281:SF1">
    <property type="entry name" value="FARNESYL DIPHOSPHATE SYNTHASE"/>
    <property type="match status" value="1"/>
</dbReference>
<evidence type="ECO:0000313" key="8">
    <source>
        <dbReference type="EMBL" id="RXK52871.1"/>
    </source>
</evidence>
<protein>
    <submittedName>
        <fullName evidence="8">Polyprenyl synthetase family protein</fullName>
    </submittedName>
</protein>
<name>A0A4Q1C3G7_9BACT</name>
<accession>A0A4Q1C3G7</accession>
<evidence type="ECO:0000256" key="4">
    <source>
        <dbReference type="ARBA" id="ARBA00022723"/>
    </source>
</evidence>
<sequence>MNTLDSEGMELAAALQEHAPRAPGMEPHLHAAITQTATALGSLLRARLVLSAARSHELPEAVALPLACAVEYFHAASLILDDLPCMDDATVRRGQACVHRVHGDATAILAALAFINRAHVLIGLAYAAHAPAVRVRTALLLDDTLGLAGLVGGQARDLRFGEGATDRREIAVIAAGKTGALFKLALILPALAVEPSAAEFRLLKALAVYWGQWFQACDDMKDVIGTLMNAGKDTGRDQALSRPNLVNALGPGAAQRRIDRLERQLARTSRNLQALGARWNYLAEFHAAITGRARARAA</sequence>
<evidence type="ECO:0000256" key="2">
    <source>
        <dbReference type="ARBA" id="ARBA00006706"/>
    </source>
</evidence>
<dbReference type="InterPro" id="IPR008949">
    <property type="entry name" value="Isoprenoid_synthase_dom_sf"/>
</dbReference>
<dbReference type="PANTHER" id="PTHR43281">
    <property type="entry name" value="FARNESYL DIPHOSPHATE SYNTHASE"/>
    <property type="match status" value="1"/>
</dbReference>
<dbReference type="PROSITE" id="PS00723">
    <property type="entry name" value="POLYPRENYL_SYNTHASE_1"/>
    <property type="match status" value="1"/>
</dbReference>
<dbReference type="Gene3D" id="1.10.600.10">
    <property type="entry name" value="Farnesyl Diphosphate Synthase"/>
    <property type="match status" value="1"/>
</dbReference>
<evidence type="ECO:0000256" key="6">
    <source>
        <dbReference type="ARBA" id="ARBA00023229"/>
    </source>
</evidence>
<keyword evidence="3 7" id="KW-0808">Transferase</keyword>
<dbReference type="AlphaFoldDB" id="A0A4Q1C3G7"/>
<dbReference type="Proteomes" id="UP000290218">
    <property type="component" value="Unassembled WGS sequence"/>
</dbReference>
<evidence type="ECO:0000256" key="7">
    <source>
        <dbReference type="RuleBase" id="RU004466"/>
    </source>
</evidence>
<evidence type="ECO:0000256" key="5">
    <source>
        <dbReference type="ARBA" id="ARBA00022842"/>
    </source>
</evidence>
<evidence type="ECO:0000256" key="1">
    <source>
        <dbReference type="ARBA" id="ARBA00001946"/>
    </source>
</evidence>
<proteinExistence type="inferred from homology"/>
<comment type="cofactor">
    <cofactor evidence="1">
        <name>Mg(2+)</name>
        <dbReference type="ChEBI" id="CHEBI:18420"/>
    </cofactor>
</comment>
<dbReference type="OrthoDB" id="9805316at2"/>
<comment type="caution">
    <text evidence="8">The sequence shown here is derived from an EMBL/GenBank/DDBJ whole genome shotgun (WGS) entry which is preliminary data.</text>
</comment>
<evidence type="ECO:0000256" key="3">
    <source>
        <dbReference type="ARBA" id="ARBA00022679"/>
    </source>
</evidence>
<dbReference type="GO" id="GO:0008299">
    <property type="term" value="P:isoprenoid biosynthetic process"/>
    <property type="evidence" value="ECO:0007669"/>
    <property type="project" value="UniProtKB-KW"/>
</dbReference>
<evidence type="ECO:0000313" key="9">
    <source>
        <dbReference type="Proteomes" id="UP000290218"/>
    </source>
</evidence>
<keyword evidence="9" id="KW-1185">Reference proteome</keyword>
<keyword evidence="4" id="KW-0479">Metal-binding</keyword>
<dbReference type="SFLD" id="SFLDS00005">
    <property type="entry name" value="Isoprenoid_Synthase_Type_I"/>
    <property type="match status" value="1"/>
</dbReference>
<gene>
    <name evidence="8" type="ORF">ESB00_14250</name>
</gene>
<dbReference type="InterPro" id="IPR033749">
    <property type="entry name" value="Polyprenyl_synt_CS"/>
</dbReference>
<dbReference type="RefSeq" id="WP_129048461.1">
    <property type="nucleotide sequence ID" value="NZ_SDHX01000002.1"/>
</dbReference>
<organism evidence="8 9">
    <name type="scientific">Oleiharenicola lentus</name>
    <dbReference type="NCBI Taxonomy" id="2508720"/>
    <lineage>
        <taxon>Bacteria</taxon>
        <taxon>Pseudomonadati</taxon>
        <taxon>Verrucomicrobiota</taxon>
        <taxon>Opitutia</taxon>
        <taxon>Opitutales</taxon>
        <taxon>Opitutaceae</taxon>
        <taxon>Oleiharenicola</taxon>
    </lineage>
</organism>
<dbReference type="Pfam" id="PF00348">
    <property type="entry name" value="polyprenyl_synt"/>
    <property type="match status" value="1"/>
</dbReference>
<dbReference type="EMBL" id="SDHX01000002">
    <property type="protein sequence ID" value="RXK52871.1"/>
    <property type="molecule type" value="Genomic_DNA"/>
</dbReference>
<dbReference type="SUPFAM" id="SSF48576">
    <property type="entry name" value="Terpenoid synthases"/>
    <property type="match status" value="1"/>
</dbReference>
<keyword evidence="5" id="KW-0460">Magnesium</keyword>
<comment type="similarity">
    <text evidence="2 7">Belongs to the FPP/GGPP synthase family.</text>
</comment>
<dbReference type="GO" id="GO:0004659">
    <property type="term" value="F:prenyltransferase activity"/>
    <property type="evidence" value="ECO:0007669"/>
    <property type="project" value="InterPro"/>
</dbReference>